<feature type="region of interest" description="Disordered" evidence="1">
    <location>
        <begin position="1"/>
        <end position="22"/>
    </location>
</feature>
<reference evidence="2 3" key="1">
    <citation type="journal article" date="2019" name="Nat. Ecol. Evol.">
        <title>Megaphylogeny resolves global patterns of mushroom evolution.</title>
        <authorList>
            <person name="Varga T."/>
            <person name="Krizsan K."/>
            <person name="Foldi C."/>
            <person name="Dima B."/>
            <person name="Sanchez-Garcia M."/>
            <person name="Sanchez-Ramirez S."/>
            <person name="Szollosi G.J."/>
            <person name="Szarkandi J.G."/>
            <person name="Papp V."/>
            <person name="Albert L."/>
            <person name="Andreopoulos W."/>
            <person name="Angelini C."/>
            <person name="Antonin V."/>
            <person name="Barry K.W."/>
            <person name="Bougher N.L."/>
            <person name="Buchanan P."/>
            <person name="Buyck B."/>
            <person name="Bense V."/>
            <person name="Catcheside P."/>
            <person name="Chovatia M."/>
            <person name="Cooper J."/>
            <person name="Damon W."/>
            <person name="Desjardin D."/>
            <person name="Finy P."/>
            <person name="Geml J."/>
            <person name="Haridas S."/>
            <person name="Hughes K."/>
            <person name="Justo A."/>
            <person name="Karasinski D."/>
            <person name="Kautmanova I."/>
            <person name="Kiss B."/>
            <person name="Kocsube S."/>
            <person name="Kotiranta H."/>
            <person name="LaButti K.M."/>
            <person name="Lechner B.E."/>
            <person name="Liimatainen K."/>
            <person name="Lipzen A."/>
            <person name="Lukacs Z."/>
            <person name="Mihaltcheva S."/>
            <person name="Morgado L.N."/>
            <person name="Niskanen T."/>
            <person name="Noordeloos M.E."/>
            <person name="Ohm R.A."/>
            <person name="Ortiz-Santana B."/>
            <person name="Ovrebo C."/>
            <person name="Racz N."/>
            <person name="Riley R."/>
            <person name="Savchenko A."/>
            <person name="Shiryaev A."/>
            <person name="Soop K."/>
            <person name="Spirin V."/>
            <person name="Szebenyi C."/>
            <person name="Tomsovsky M."/>
            <person name="Tulloss R.E."/>
            <person name="Uehling J."/>
            <person name="Grigoriev I.V."/>
            <person name="Vagvolgyi C."/>
            <person name="Papp T."/>
            <person name="Martin F.M."/>
            <person name="Miettinen O."/>
            <person name="Hibbett D.S."/>
            <person name="Nagy L.G."/>
        </authorList>
    </citation>
    <scope>NUCLEOTIDE SEQUENCE [LARGE SCALE GENOMIC DNA]</scope>
    <source>
        <strain evidence="2 3">OMC1185</strain>
    </source>
</reference>
<dbReference type="AlphaFoldDB" id="A0A5C3N5K9"/>
<evidence type="ECO:0000313" key="2">
    <source>
        <dbReference type="EMBL" id="TFK51756.1"/>
    </source>
</evidence>
<gene>
    <name evidence="2" type="ORF">OE88DRAFT_1465275</name>
</gene>
<sequence length="202" mass="21840">MAPVQESGHSTPTSRHRPLQHPEVSIVKQVVDVVSSDVAEMVSTFPDAPALDIEMASPLGSVEDPCEPLVTSSRALSKDGMEVDGEDDSRQHSLFVHFPTGVLPNQWPLCSGLETPLVLLPEPMLVDSSPMPYLESLDVHMEMLVSKSTDIEMRSACANGGTTGDLDLMDWEPIHTYLVSAFVSGSVAAYRCIDPSSHALRV</sequence>
<accession>A0A5C3N5K9</accession>
<evidence type="ECO:0000313" key="3">
    <source>
        <dbReference type="Proteomes" id="UP000305948"/>
    </source>
</evidence>
<dbReference type="EMBL" id="ML213510">
    <property type="protein sequence ID" value="TFK51756.1"/>
    <property type="molecule type" value="Genomic_DNA"/>
</dbReference>
<proteinExistence type="predicted"/>
<name>A0A5C3N5K9_9AGAM</name>
<protein>
    <submittedName>
        <fullName evidence="2">Uncharacterized protein</fullName>
    </submittedName>
</protein>
<organism evidence="2 3">
    <name type="scientific">Heliocybe sulcata</name>
    <dbReference type="NCBI Taxonomy" id="5364"/>
    <lineage>
        <taxon>Eukaryota</taxon>
        <taxon>Fungi</taxon>
        <taxon>Dikarya</taxon>
        <taxon>Basidiomycota</taxon>
        <taxon>Agaricomycotina</taxon>
        <taxon>Agaricomycetes</taxon>
        <taxon>Gloeophyllales</taxon>
        <taxon>Gloeophyllaceae</taxon>
        <taxon>Heliocybe</taxon>
    </lineage>
</organism>
<evidence type="ECO:0000256" key="1">
    <source>
        <dbReference type="SAM" id="MobiDB-lite"/>
    </source>
</evidence>
<keyword evidence="3" id="KW-1185">Reference proteome</keyword>
<dbReference type="Proteomes" id="UP000305948">
    <property type="component" value="Unassembled WGS sequence"/>
</dbReference>